<evidence type="ECO:0000256" key="1">
    <source>
        <dbReference type="SAM" id="MobiDB-lite"/>
    </source>
</evidence>
<dbReference type="EMBL" id="AYKW01000006">
    <property type="protein sequence ID" value="PIL34092.1"/>
    <property type="molecule type" value="Genomic_DNA"/>
</dbReference>
<feature type="region of interest" description="Disordered" evidence="1">
    <location>
        <begin position="54"/>
        <end position="80"/>
    </location>
</feature>
<evidence type="ECO:0000313" key="3">
    <source>
        <dbReference type="Proteomes" id="UP000230002"/>
    </source>
</evidence>
<name>A0A2G8SJZ7_9APHY</name>
<proteinExistence type="predicted"/>
<evidence type="ECO:0000313" key="2">
    <source>
        <dbReference type="EMBL" id="PIL34092.1"/>
    </source>
</evidence>
<keyword evidence="3" id="KW-1185">Reference proteome</keyword>
<reference evidence="2 3" key="1">
    <citation type="journal article" date="2015" name="Sci. Rep.">
        <title>Chromosome-level genome map provides insights into diverse defense mechanisms in the medicinal fungus Ganoderma sinense.</title>
        <authorList>
            <person name="Zhu Y."/>
            <person name="Xu J."/>
            <person name="Sun C."/>
            <person name="Zhou S."/>
            <person name="Xu H."/>
            <person name="Nelson D.R."/>
            <person name="Qian J."/>
            <person name="Song J."/>
            <person name="Luo H."/>
            <person name="Xiang L."/>
            <person name="Li Y."/>
            <person name="Xu Z."/>
            <person name="Ji A."/>
            <person name="Wang L."/>
            <person name="Lu S."/>
            <person name="Hayward A."/>
            <person name="Sun W."/>
            <person name="Li X."/>
            <person name="Schwartz D.C."/>
            <person name="Wang Y."/>
            <person name="Chen S."/>
        </authorList>
    </citation>
    <scope>NUCLEOTIDE SEQUENCE [LARGE SCALE GENOMIC DNA]</scope>
    <source>
        <strain evidence="2 3">ZZ0214-1</strain>
    </source>
</reference>
<protein>
    <submittedName>
        <fullName evidence="2">Uncharacterized protein</fullName>
    </submittedName>
</protein>
<sequence>MRDGDEYGLSGYRLIKQHVGANSPFVSMQQLWGIRTSNQGPMAPMAHTLAYQNVRHSASSHESSTHPQRQSSPHRRPRASKAIAVAIMGPTLALLSPERSTSTMACNRLAPGQRVDIVCRALSAAREKSVRRIQPQASPRDRSLRWFLRSREHGA</sequence>
<dbReference type="Proteomes" id="UP000230002">
    <property type="component" value="Unassembled WGS sequence"/>
</dbReference>
<organism evidence="2 3">
    <name type="scientific">Ganoderma sinense ZZ0214-1</name>
    <dbReference type="NCBI Taxonomy" id="1077348"/>
    <lineage>
        <taxon>Eukaryota</taxon>
        <taxon>Fungi</taxon>
        <taxon>Dikarya</taxon>
        <taxon>Basidiomycota</taxon>
        <taxon>Agaricomycotina</taxon>
        <taxon>Agaricomycetes</taxon>
        <taxon>Polyporales</taxon>
        <taxon>Polyporaceae</taxon>
        <taxon>Ganoderma</taxon>
    </lineage>
</organism>
<dbReference type="AlphaFoldDB" id="A0A2G8SJZ7"/>
<comment type="caution">
    <text evidence="2">The sequence shown here is derived from an EMBL/GenBank/DDBJ whole genome shotgun (WGS) entry which is preliminary data.</text>
</comment>
<gene>
    <name evidence="2" type="ORF">GSI_03803</name>
</gene>
<accession>A0A2G8SJZ7</accession>